<evidence type="ECO:0000256" key="2">
    <source>
        <dbReference type="ARBA" id="ARBA00022475"/>
    </source>
</evidence>
<accession>A0A285U7Y0</accession>
<name>A0A285U7Y0_9STAP</name>
<dbReference type="GO" id="GO:0005886">
    <property type="term" value="C:plasma membrane"/>
    <property type="evidence" value="ECO:0007669"/>
    <property type="project" value="UniProtKB-SubCell"/>
</dbReference>
<feature type="transmembrane region" description="Helical" evidence="6">
    <location>
        <begin position="57"/>
        <end position="76"/>
    </location>
</feature>
<dbReference type="Pfam" id="PF03626">
    <property type="entry name" value="COX4_pro"/>
    <property type="match status" value="1"/>
</dbReference>
<evidence type="ECO:0000256" key="4">
    <source>
        <dbReference type="ARBA" id="ARBA00022989"/>
    </source>
</evidence>
<proteinExistence type="predicted"/>
<evidence type="ECO:0000313" key="8">
    <source>
        <dbReference type="Proteomes" id="UP000219412"/>
    </source>
</evidence>
<dbReference type="Proteomes" id="UP000219412">
    <property type="component" value="Unassembled WGS sequence"/>
</dbReference>
<protein>
    <submittedName>
        <fullName evidence="7">Cytochrome c oxidase subunit 4</fullName>
    </submittedName>
</protein>
<keyword evidence="5 6" id="KW-0472">Membrane</keyword>
<dbReference type="RefSeq" id="WP_097038139.1">
    <property type="nucleotide sequence ID" value="NZ_OBQF01000001.1"/>
</dbReference>
<feature type="transmembrane region" description="Helical" evidence="6">
    <location>
        <begin position="88"/>
        <end position="112"/>
    </location>
</feature>
<sequence length="115" mass="13452">MAELNQEPMTKAQLEYLRRQRTREMRQQLVSFGLMIFLTFIAFGLAGMEIIPAQFTIPIVLGFAFIQVILQFYYFMHMKDNGHQFAKLFMLTGFYFALAFCVTFVYIVWIGAPVN</sequence>
<evidence type="ECO:0000256" key="3">
    <source>
        <dbReference type="ARBA" id="ARBA00022692"/>
    </source>
</evidence>
<keyword evidence="3 6" id="KW-0812">Transmembrane</keyword>
<dbReference type="EMBL" id="OBQF01000001">
    <property type="protein sequence ID" value="SOC37929.1"/>
    <property type="molecule type" value="Genomic_DNA"/>
</dbReference>
<evidence type="ECO:0000313" key="7">
    <source>
        <dbReference type="EMBL" id="SOC37929.1"/>
    </source>
</evidence>
<keyword evidence="2" id="KW-1003">Cell membrane</keyword>
<organism evidence="7 8">
    <name type="scientific">Salinicoccus kekensis</name>
    <dbReference type="NCBI Taxonomy" id="714307"/>
    <lineage>
        <taxon>Bacteria</taxon>
        <taxon>Bacillati</taxon>
        <taxon>Bacillota</taxon>
        <taxon>Bacilli</taxon>
        <taxon>Bacillales</taxon>
        <taxon>Staphylococcaceae</taxon>
        <taxon>Salinicoccus</taxon>
    </lineage>
</organism>
<keyword evidence="8" id="KW-1185">Reference proteome</keyword>
<gene>
    <name evidence="7" type="ORF">SAMN05878391_0151</name>
</gene>
<keyword evidence="4 6" id="KW-1133">Transmembrane helix</keyword>
<evidence type="ECO:0000256" key="1">
    <source>
        <dbReference type="ARBA" id="ARBA00004651"/>
    </source>
</evidence>
<evidence type="ECO:0000256" key="6">
    <source>
        <dbReference type="SAM" id="Phobius"/>
    </source>
</evidence>
<reference evidence="8" key="1">
    <citation type="submission" date="2017-08" db="EMBL/GenBank/DDBJ databases">
        <authorList>
            <person name="Varghese N."/>
            <person name="Submissions S."/>
        </authorList>
    </citation>
    <scope>NUCLEOTIDE SEQUENCE [LARGE SCALE GENOMIC DNA]</scope>
    <source>
        <strain evidence="8">DSM 23173</strain>
    </source>
</reference>
<dbReference type="InterPro" id="IPR005171">
    <property type="entry name" value="Cyt_c_oxidase_su4_prok"/>
</dbReference>
<evidence type="ECO:0000256" key="5">
    <source>
        <dbReference type="ARBA" id="ARBA00023136"/>
    </source>
</evidence>
<comment type="subcellular location">
    <subcellularLocation>
        <location evidence="1">Cell membrane</location>
        <topology evidence="1">Multi-pass membrane protein</topology>
    </subcellularLocation>
</comment>
<feature type="transmembrane region" description="Helical" evidence="6">
    <location>
        <begin position="29"/>
        <end position="51"/>
    </location>
</feature>
<dbReference type="OrthoDB" id="2989516at2"/>
<dbReference type="AlphaFoldDB" id="A0A285U7Y0"/>